<reference evidence="4" key="1">
    <citation type="journal article" date="2021" name="Nat. Commun.">
        <title>Genetic determinants of endophytism in the Arabidopsis root mycobiome.</title>
        <authorList>
            <person name="Mesny F."/>
            <person name="Miyauchi S."/>
            <person name="Thiergart T."/>
            <person name="Pickel B."/>
            <person name="Atanasova L."/>
            <person name="Karlsson M."/>
            <person name="Huettel B."/>
            <person name="Barry K.W."/>
            <person name="Haridas S."/>
            <person name="Chen C."/>
            <person name="Bauer D."/>
            <person name="Andreopoulos W."/>
            <person name="Pangilinan J."/>
            <person name="LaButti K."/>
            <person name="Riley R."/>
            <person name="Lipzen A."/>
            <person name="Clum A."/>
            <person name="Drula E."/>
            <person name="Henrissat B."/>
            <person name="Kohler A."/>
            <person name="Grigoriev I.V."/>
            <person name="Martin F.M."/>
            <person name="Hacquard S."/>
        </authorList>
    </citation>
    <scope>NUCLEOTIDE SEQUENCE</scope>
    <source>
        <strain evidence="4">MPI-SDFR-AT-0068</strain>
    </source>
</reference>
<feature type="domain" description="Zn(2)-C6 fungal-type" evidence="3">
    <location>
        <begin position="13"/>
        <end position="43"/>
    </location>
</feature>
<dbReference type="PROSITE" id="PS50048">
    <property type="entry name" value="ZN2_CY6_FUNGAL_2"/>
    <property type="match status" value="1"/>
</dbReference>
<evidence type="ECO:0000256" key="1">
    <source>
        <dbReference type="ARBA" id="ARBA00023242"/>
    </source>
</evidence>
<dbReference type="SUPFAM" id="SSF57701">
    <property type="entry name" value="Zn2/Cys6 DNA-binding domain"/>
    <property type="match status" value="1"/>
</dbReference>
<keyword evidence="5" id="KW-1185">Reference proteome</keyword>
<dbReference type="PROSITE" id="PS00463">
    <property type="entry name" value="ZN2_CY6_FUNGAL_1"/>
    <property type="match status" value="1"/>
</dbReference>
<gene>
    <name evidence="4" type="ORF">BKA59DRAFT_475264</name>
</gene>
<dbReference type="Gene3D" id="4.10.240.10">
    <property type="entry name" value="Zn(2)-C6 fungal-type DNA-binding domain"/>
    <property type="match status" value="1"/>
</dbReference>
<dbReference type="EMBL" id="JAGPXF010000004">
    <property type="protein sequence ID" value="KAH7245018.1"/>
    <property type="molecule type" value="Genomic_DNA"/>
</dbReference>
<dbReference type="InterPro" id="IPR021858">
    <property type="entry name" value="Fun_TF"/>
</dbReference>
<feature type="transmembrane region" description="Helical" evidence="2">
    <location>
        <begin position="355"/>
        <end position="376"/>
    </location>
</feature>
<dbReference type="InterPro" id="IPR001138">
    <property type="entry name" value="Zn2Cys6_DnaBD"/>
</dbReference>
<keyword evidence="2" id="KW-0812">Transmembrane</keyword>
<name>A0A8K0WC42_9HYPO</name>
<dbReference type="InterPro" id="IPR036864">
    <property type="entry name" value="Zn2-C6_fun-type_DNA-bd_sf"/>
</dbReference>
<comment type="caution">
    <text evidence="4">The sequence shown here is derived from an EMBL/GenBank/DDBJ whole genome shotgun (WGS) entry which is preliminary data.</text>
</comment>
<keyword evidence="2" id="KW-1133">Transmembrane helix</keyword>
<protein>
    <recommendedName>
        <fullName evidence="3">Zn(2)-C6 fungal-type domain-containing protein</fullName>
    </recommendedName>
</protein>
<dbReference type="AlphaFoldDB" id="A0A8K0WC42"/>
<dbReference type="OrthoDB" id="5295362at2759"/>
<dbReference type="CDD" id="cd00067">
    <property type="entry name" value="GAL4"/>
    <property type="match status" value="1"/>
</dbReference>
<dbReference type="SMART" id="SM00066">
    <property type="entry name" value="GAL4"/>
    <property type="match status" value="1"/>
</dbReference>
<evidence type="ECO:0000313" key="4">
    <source>
        <dbReference type="EMBL" id="KAH7245018.1"/>
    </source>
</evidence>
<dbReference type="GO" id="GO:0001228">
    <property type="term" value="F:DNA-binding transcription activator activity, RNA polymerase II-specific"/>
    <property type="evidence" value="ECO:0007669"/>
    <property type="project" value="TreeGrafter"/>
</dbReference>
<organism evidence="4 5">
    <name type="scientific">Fusarium tricinctum</name>
    <dbReference type="NCBI Taxonomy" id="61284"/>
    <lineage>
        <taxon>Eukaryota</taxon>
        <taxon>Fungi</taxon>
        <taxon>Dikarya</taxon>
        <taxon>Ascomycota</taxon>
        <taxon>Pezizomycotina</taxon>
        <taxon>Sordariomycetes</taxon>
        <taxon>Hypocreomycetidae</taxon>
        <taxon>Hypocreales</taxon>
        <taxon>Nectriaceae</taxon>
        <taxon>Fusarium</taxon>
        <taxon>Fusarium tricinctum species complex</taxon>
    </lineage>
</organism>
<dbReference type="Pfam" id="PF00172">
    <property type="entry name" value="Zn_clus"/>
    <property type="match status" value="1"/>
</dbReference>
<accession>A0A8K0WC42</accession>
<dbReference type="InterPro" id="IPR053157">
    <property type="entry name" value="Sterol_Uptake_Regulator"/>
</dbReference>
<dbReference type="GO" id="GO:0008270">
    <property type="term" value="F:zinc ion binding"/>
    <property type="evidence" value="ECO:0007669"/>
    <property type="project" value="InterPro"/>
</dbReference>
<evidence type="ECO:0000313" key="5">
    <source>
        <dbReference type="Proteomes" id="UP000813427"/>
    </source>
</evidence>
<dbReference type="Proteomes" id="UP000813427">
    <property type="component" value="Unassembled WGS sequence"/>
</dbReference>
<proteinExistence type="predicted"/>
<keyword evidence="1" id="KW-0539">Nucleus</keyword>
<dbReference type="PANTHER" id="PTHR47784:SF5">
    <property type="entry name" value="STEROL UPTAKE CONTROL PROTEIN 2"/>
    <property type="match status" value="1"/>
</dbReference>
<evidence type="ECO:0000256" key="2">
    <source>
        <dbReference type="SAM" id="Phobius"/>
    </source>
</evidence>
<keyword evidence="2" id="KW-0472">Membrane</keyword>
<sequence length="416" mass="47061">MATRRSHKKSRNGCTECKRRKVKCDEKRPSCFNCTRLSVLCSLRPAESLSAHTSPSVISSISPPVEGVALTTNESGPATSVDFTQLAIATDADRPLPFSSPAWGRELELMHHYSTCTYKTLALRSDMQYVWKTVIPEEGYNNPFVMHGLLALSAAHKAYLLPSERETYLSISAYHQSLGLEAFRPLLSEISKDNWKPMFCYASTVALYACLLPARLDKAKASAPIAEILELFRFVRGIQLVLQPFVEFLPMTRFSPLVQGVWIMNPCQMEECEPSLEESLLPKDIFEKLAKLRSFLQSNMPFTSIPDYEAAVSELVNATKLIGHAGLHVECGMVLFWPYVISETILNDIQALDPYALLLLSHYIVLLMVMEARFWFIKGWGIRLLADINVQLSNCQPFIDIVKWPSEQVYNLYKYQ</sequence>
<dbReference type="PANTHER" id="PTHR47784">
    <property type="entry name" value="STEROL UPTAKE CONTROL PROTEIN 2"/>
    <property type="match status" value="1"/>
</dbReference>
<evidence type="ECO:0000259" key="3">
    <source>
        <dbReference type="PROSITE" id="PS50048"/>
    </source>
</evidence>
<dbReference type="Pfam" id="PF11951">
    <property type="entry name" value="Fungal_trans_2"/>
    <property type="match status" value="1"/>
</dbReference>